<dbReference type="GO" id="GO:0003723">
    <property type="term" value="F:RNA binding"/>
    <property type="evidence" value="ECO:0007669"/>
    <property type="project" value="InterPro"/>
</dbReference>
<dbReference type="GO" id="GO:0005730">
    <property type="term" value="C:nucleolus"/>
    <property type="evidence" value="ECO:0007669"/>
    <property type="project" value="TreeGrafter"/>
</dbReference>
<evidence type="ECO:0000313" key="2">
    <source>
        <dbReference type="EMBL" id="RZF32241.1"/>
    </source>
</evidence>
<dbReference type="AlphaFoldDB" id="A0A482WGD6"/>
<dbReference type="InterPro" id="IPR016024">
    <property type="entry name" value="ARM-type_fold"/>
</dbReference>
<dbReference type="GO" id="GO:0030688">
    <property type="term" value="C:preribosome, small subunit precursor"/>
    <property type="evidence" value="ECO:0007669"/>
    <property type="project" value="TreeGrafter"/>
</dbReference>
<dbReference type="GO" id="GO:0030686">
    <property type="term" value="C:90S preribosome"/>
    <property type="evidence" value="ECO:0007669"/>
    <property type="project" value="TreeGrafter"/>
</dbReference>
<keyword evidence="1" id="KW-0677">Repeat</keyword>
<dbReference type="InterPro" id="IPR040000">
    <property type="entry name" value="NOP9"/>
</dbReference>
<dbReference type="PANTHER" id="PTHR13102">
    <property type="entry name" value="NUCLEOLAR PROTEIN 9"/>
    <property type="match status" value="1"/>
</dbReference>
<name>A0A482WGD6_LAOST</name>
<dbReference type="Proteomes" id="UP000291343">
    <property type="component" value="Unassembled WGS sequence"/>
</dbReference>
<dbReference type="Pfam" id="PF22493">
    <property type="entry name" value="PUF_NOP9"/>
    <property type="match status" value="1"/>
</dbReference>
<dbReference type="InParanoid" id="A0A482WGD6"/>
<reference evidence="2 3" key="1">
    <citation type="journal article" date="2017" name="Gigascience">
        <title>Genome sequence of the small brown planthopper, Laodelphax striatellus.</title>
        <authorList>
            <person name="Zhu J."/>
            <person name="Jiang F."/>
            <person name="Wang X."/>
            <person name="Yang P."/>
            <person name="Bao Y."/>
            <person name="Zhao W."/>
            <person name="Wang W."/>
            <person name="Lu H."/>
            <person name="Wang Q."/>
            <person name="Cui N."/>
            <person name="Li J."/>
            <person name="Chen X."/>
            <person name="Luo L."/>
            <person name="Yu J."/>
            <person name="Kang L."/>
            <person name="Cui F."/>
        </authorList>
    </citation>
    <scope>NUCLEOTIDE SEQUENCE [LARGE SCALE GENOMIC DNA]</scope>
    <source>
        <strain evidence="2">Lst14</strain>
    </source>
</reference>
<evidence type="ECO:0000313" key="3">
    <source>
        <dbReference type="Proteomes" id="UP000291343"/>
    </source>
</evidence>
<accession>A0A482WGD6</accession>
<gene>
    <name evidence="2" type="ORF">LSTR_LSTR011513</name>
</gene>
<dbReference type="InterPro" id="IPR011989">
    <property type="entry name" value="ARM-like"/>
</dbReference>
<evidence type="ECO:0000256" key="1">
    <source>
        <dbReference type="ARBA" id="ARBA00022737"/>
    </source>
</evidence>
<dbReference type="PANTHER" id="PTHR13102:SF0">
    <property type="entry name" value="NUCLEOLAR PROTEIN 9"/>
    <property type="match status" value="1"/>
</dbReference>
<dbReference type="GO" id="GO:0000056">
    <property type="term" value="P:ribosomal small subunit export from nucleus"/>
    <property type="evidence" value="ECO:0007669"/>
    <property type="project" value="TreeGrafter"/>
</dbReference>
<dbReference type="SMR" id="A0A482WGD6"/>
<dbReference type="EMBL" id="QKKF02037417">
    <property type="protein sequence ID" value="RZF32241.1"/>
    <property type="molecule type" value="Genomic_DNA"/>
</dbReference>
<dbReference type="FunCoup" id="A0A482WGD6">
    <property type="interactions" value="1487"/>
</dbReference>
<dbReference type="STRING" id="195883.A0A482WGD6"/>
<dbReference type="GO" id="GO:0000447">
    <property type="term" value="P:endonucleolytic cleavage in ITS1 to separate SSU-rRNA from 5.8S rRNA and LSU-rRNA from tricistronic rRNA transcript (SSU-rRNA, 5.8S rRNA, LSU-rRNA)"/>
    <property type="evidence" value="ECO:0007669"/>
    <property type="project" value="TreeGrafter"/>
</dbReference>
<evidence type="ECO:0008006" key="4">
    <source>
        <dbReference type="Google" id="ProtNLM"/>
    </source>
</evidence>
<dbReference type="OrthoDB" id="9987665at2759"/>
<proteinExistence type="predicted"/>
<keyword evidence="3" id="KW-1185">Reference proteome</keyword>
<dbReference type="GO" id="GO:0000472">
    <property type="term" value="P:endonucleolytic cleavage to generate mature 5'-end of SSU-rRNA from (SSU-rRNA, 5.8S rRNA, LSU-rRNA)"/>
    <property type="evidence" value="ECO:0007669"/>
    <property type="project" value="TreeGrafter"/>
</dbReference>
<dbReference type="InterPro" id="IPR001313">
    <property type="entry name" value="Pumilio_RNA-bd_rpt"/>
</dbReference>
<comment type="caution">
    <text evidence="2">The sequence shown here is derived from an EMBL/GenBank/DDBJ whole genome shotgun (WGS) entry which is preliminary data.</text>
</comment>
<organism evidence="2 3">
    <name type="scientific">Laodelphax striatellus</name>
    <name type="common">Small brown planthopper</name>
    <name type="synonym">Delphax striatella</name>
    <dbReference type="NCBI Taxonomy" id="195883"/>
    <lineage>
        <taxon>Eukaryota</taxon>
        <taxon>Metazoa</taxon>
        <taxon>Ecdysozoa</taxon>
        <taxon>Arthropoda</taxon>
        <taxon>Hexapoda</taxon>
        <taxon>Insecta</taxon>
        <taxon>Pterygota</taxon>
        <taxon>Neoptera</taxon>
        <taxon>Paraneoptera</taxon>
        <taxon>Hemiptera</taxon>
        <taxon>Auchenorrhyncha</taxon>
        <taxon>Fulgoroidea</taxon>
        <taxon>Delphacidae</taxon>
        <taxon>Criomorphinae</taxon>
        <taxon>Laodelphax</taxon>
    </lineage>
</organism>
<dbReference type="GO" id="GO:0000480">
    <property type="term" value="P:endonucleolytic cleavage in 5'-ETS of tricistronic rRNA transcript (SSU-rRNA, 5.8S rRNA, LSU-rRNA)"/>
    <property type="evidence" value="ECO:0007669"/>
    <property type="project" value="TreeGrafter"/>
</dbReference>
<dbReference type="SUPFAM" id="SSF48371">
    <property type="entry name" value="ARM repeat"/>
    <property type="match status" value="1"/>
</dbReference>
<protein>
    <recommendedName>
        <fullName evidence="4">Nucleolar protein 9</fullName>
    </recommendedName>
</protein>
<sequence>MVFDEYNMQETSAPYKRKKKRSFVQTVKKKFKHGSSASHGSHLDQDTHDYFLRVFEQSRQEFENDDEKRIFVENVFAQTVGHEVEYSKNQLVSRVLEDLLSLTSSETLERFTTAFSEHLRAACVHNYASHVVEKMICVCTNRVHDLARESPSSYQTSASFAFVMKVSKFLANNLDEFVSDNYANHVTRATISCLANILPEKQREKGKNSKVKFEVNTAEKGLNLEKMNKNSTFNPPEFVEVLEDIANRILNSPSFIDFPSDTMMSALLQAILLSLYAVEKKKTVKSICKKLMETTYACDPNSNQLSEVLGSQSHLFLLETVLDVSDKKQFTKIYEQCFAGRLAMLAKGHASCFTFAKLVQRCDDKEKFLEMYAEITEGDTLSEIAHSPAYLILATVANGCRRLSAKQSSFVKDISKALDVDSSALVPALLNFEGKSVCTPIQNKRLTYSFAGCVILQEILRFEKRSKIVKGLFALENDELARIFSDPKGSYIAESFFAVGVCTDEDMETMINKLQGSFCKLAASRHGSFALTALWNRCPPVALKTKVVEELANTPLSKIGGVVANRIELRSYLNNPKQWTQSQAKIAEEMEKKLKHAKNLICNS</sequence>
<dbReference type="Gene3D" id="1.25.10.10">
    <property type="entry name" value="Leucine-rich Repeat Variant"/>
    <property type="match status" value="2"/>
</dbReference>